<evidence type="ECO:0000313" key="3">
    <source>
        <dbReference type="Proteomes" id="UP001196413"/>
    </source>
</evidence>
<accession>A0AAD5MJJ8</accession>
<name>A0AAD5MJJ8_PARTN</name>
<evidence type="ECO:0000313" key="2">
    <source>
        <dbReference type="EMBL" id="KAJ1357878.1"/>
    </source>
</evidence>
<sequence length="55" mass="6023">MMGESTVFCVTKLAQLSHIITGSDCPATTTLPPPPSPSSPHRHLLRHRHRHRDGG</sequence>
<dbReference type="EMBL" id="JAHQIW010003251">
    <property type="protein sequence ID" value="KAJ1357878.1"/>
    <property type="molecule type" value="Genomic_DNA"/>
</dbReference>
<feature type="region of interest" description="Disordered" evidence="1">
    <location>
        <begin position="24"/>
        <end position="55"/>
    </location>
</feature>
<dbReference type="Proteomes" id="UP001196413">
    <property type="component" value="Unassembled WGS sequence"/>
</dbReference>
<gene>
    <name evidence="2" type="ORF">KIN20_016135</name>
</gene>
<organism evidence="2 3">
    <name type="scientific">Parelaphostrongylus tenuis</name>
    <name type="common">Meningeal worm</name>
    <dbReference type="NCBI Taxonomy" id="148309"/>
    <lineage>
        <taxon>Eukaryota</taxon>
        <taxon>Metazoa</taxon>
        <taxon>Ecdysozoa</taxon>
        <taxon>Nematoda</taxon>
        <taxon>Chromadorea</taxon>
        <taxon>Rhabditida</taxon>
        <taxon>Rhabditina</taxon>
        <taxon>Rhabditomorpha</taxon>
        <taxon>Strongyloidea</taxon>
        <taxon>Metastrongylidae</taxon>
        <taxon>Parelaphostrongylus</taxon>
    </lineage>
</organism>
<reference evidence="2" key="1">
    <citation type="submission" date="2021-06" db="EMBL/GenBank/DDBJ databases">
        <title>Parelaphostrongylus tenuis whole genome reference sequence.</title>
        <authorList>
            <person name="Garwood T.J."/>
            <person name="Larsen P.A."/>
            <person name="Fountain-Jones N.M."/>
            <person name="Garbe J.R."/>
            <person name="Macchietto M.G."/>
            <person name="Kania S.A."/>
            <person name="Gerhold R.W."/>
            <person name="Richards J.E."/>
            <person name="Wolf T.M."/>
        </authorList>
    </citation>
    <scope>NUCLEOTIDE SEQUENCE</scope>
    <source>
        <strain evidence="2">MNPRO001-30</strain>
        <tissue evidence="2">Meninges</tissue>
    </source>
</reference>
<proteinExistence type="predicted"/>
<comment type="caution">
    <text evidence="2">The sequence shown here is derived from an EMBL/GenBank/DDBJ whole genome shotgun (WGS) entry which is preliminary data.</text>
</comment>
<protein>
    <submittedName>
        <fullName evidence="2">Uncharacterized protein</fullName>
    </submittedName>
</protein>
<dbReference type="AlphaFoldDB" id="A0AAD5MJJ8"/>
<keyword evidence="3" id="KW-1185">Reference proteome</keyword>
<evidence type="ECO:0000256" key="1">
    <source>
        <dbReference type="SAM" id="MobiDB-lite"/>
    </source>
</evidence>
<feature type="compositionally biased region" description="Basic residues" evidence="1">
    <location>
        <begin position="40"/>
        <end position="55"/>
    </location>
</feature>